<comment type="caution">
    <text evidence="3">The sequence shown here is derived from an EMBL/GenBank/DDBJ whole genome shotgun (WGS) entry which is preliminary data.</text>
</comment>
<feature type="region of interest" description="Disordered" evidence="1">
    <location>
        <begin position="97"/>
        <end position="146"/>
    </location>
</feature>
<organism evidence="3 4">
    <name type="scientific">Marinicauda algicola</name>
    <dbReference type="NCBI Taxonomy" id="2029849"/>
    <lineage>
        <taxon>Bacteria</taxon>
        <taxon>Pseudomonadati</taxon>
        <taxon>Pseudomonadota</taxon>
        <taxon>Alphaproteobacteria</taxon>
        <taxon>Maricaulales</taxon>
        <taxon>Maricaulaceae</taxon>
        <taxon>Marinicauda</taxon>
    </lineage>
</organism>
<evidence type="ECO:0000313" key="3">
    <source>
        <dbReference type="EMBL" id="TGY90620.1"/>
    </source>
</evidence>
<sequence>MAERAHETSDVPIRSVLFWTGLATLAVALALAVLFLVFQRGDPGADPEALWANRPQEGVRLQRDPARPLEVLRERDRSLLEDGPLTIDEAMVRTAEAGWREGDPDPSRASEIAEGHPHLPALDDPREADLAADPEGAVESPLEDAP</sequence>
<evidence type="ECO:0000313" key="4">
    <source>
        <dbReference type="Proteomes" id="UP000308054"/>
    </source>
</evidence>
<keyword evidence="2" id="KW-1133">Transmembrane helix</keyword>
<proteinExistence type="predicted"/>
<keyword evidence="4" id="KW-1185">Reference proteome</keyword>
<feature type="transmembrane region" description="Helical" evidence="2">
    <location>
        <begin position="16"/>
        <end position="38"/>
    </location>
</feature>
<accession>A0A4S2H4N9</accession>
<keyword evidence="2" id="KW-0472">Membrane</keyword>
<dbReference type="RefSeq" id="WP_135995118.1">
    <property type="nucleotide sequence ID" value="NZ_CP071057.1"/>
</dbReference>
<reference evidence="3 4" key="1">
    <citation type="journal article" date="2017" name="Int. J. Syst. Evol. Microbiol.">
        <title>Marinicauda algicola sp. nov., isolated from a marine red alga Rhodosorus marinus.</title>
        <authorList>
            <person name="Jeong S.E."/>
            <person name="Jeon S.H."/>
            <person name="Chun B.H."/>
            <person name="Kim D.W."/>
            <person name="Jeon C.O."/>
        </authorList>
    </citation>
    <scope>NUCLEOTIDE SEQUENCE [LARGE SCALE GENOMIC DNA]</scope>
    <source>
        <strain evidence="3 4">JCM 31718</strain>
    </source>
</reference>
<protein>
    <submittedName>
        <fullName evidence="3">Uncharacterized protein</fullName>
    </submittedName>
</protein>
<dbReference type="Proteomes" id="UP000308054">
    <property type="component" value="Unassembled WGS sequence"/>
</dbReference>
<evidence type="ECO:0000256" key="2">
    <source>
        <dbReference type="SAM" id="Phobius"/>
    </source>
</evidence>
<keyword evidence="2" id="KW-0812">Transmembrane</keyword>
<dbReference type="AlphaFoldDB" id="A0A4S2H4N9"/>
<dbReference type="EMBL" id="SRXW01000001">
    <property type="protein sequence ID" value="TGY90620.1"/>
    <property type="molecule type" value="Genomic_DNA"/>
</dbReference>
<evidence type="ECO:0000256" key="1">
    <source>
        <dbReference type="SAM" id="MobiDB-lite"/>
    </source>
</evidence>
<gene>
    <name evidence="3" type="ORF">E5163_05750</name>
</gene>
<feature type="compositionally biased region" description="Basic and acidic residues" evidence="1">
    <location>
        <begin position="98"/>
        <end position="129"/>
    </location>
</feature>
<name>A0A4S2H4N9_9PROT</name>